<evidence type="ECO:0000313" key="1">
    <source>
        <dbReference type="EMBL" id="KPC21962.1"/>
    </source>
</evidence>
<protein>
    <submittedName>
        <fullName evidence="1">Uncharacterized protein</fullName>
    </submittedName>
</protein>
<accession>A0ABR5L0S7</accession>
<sequence>MVRDFILTQLSHSPLTNDLRPALDQPGDGIDELPMRKHCDVLGGMVCESSQESLGSGYKF</sequence>
<organism evidence="1 2">
    <name type="scientific">Pseudomonas amygdali pv. lachrymans</name>
    <name type="common">Pseudomonas syringae pv. lachrymans</name>
    <dbReference type="NCBI Taxonomy" id="53707"/>
    <lineage>
        <taxon>Bacteria</taxon>
        <taxon>Pseudomonadati</taxon>
        <taxon>Pseudomonadota</taxon>
        <taxon>Gammaproteobacteria</taxon>
        <taxon>Pseudomonadales</taxon>
        <taxon>Pseudomonadaceae</taxon>
        <taxon>Pseudomonas</taxon>
        <taxon>Pseudomonas amygdali</taxon>
    </lineage>
</organism>
<keyword evidence="2" id="KW-1185">Reference proteome</keyword>
<name>A0ABR5L0S7_PSEAV</name>
<evidence type="ECO:0000313" key="2">
    <source>
        <dbReference type="Proteomes" id="UP000037943"/>
    </source>
</evidence>
<proteinExistence type="predicted"/>
<dbReference type="Proteomes" id="UP000037943">
    <property type="component" value="Unassembled WGS sequence"/>
</dbReference>
<comment type="caution">
    <text evidence="1">The sequence shown here is derived from an EMBL/GenBank/DDBJ whole genome shotgun (WGS) entry which is preliminary data.</text>
</comment>
<gene>
    <name evidence="1" type="ORF">AC499_2715</name>
</gene>
<dbReference type="EMBL" id="LGLK01000012">
    <property type="protein sequence ID" value="KPC21962.1"/>
    <property type="molecule type" value="Genomic_DNA"/>
</dbReference>
<reference evidence="1 2" key="1">
    <citation type="submission" date="2015-10" db="EMBL/GenBank/DDBJ databases">
        <title>Comparative genomics and high-throughput reverse genetic screens identify a new phytobacterial MAMP and an Arabidopsis receptor required for immune elicitation.</title>
        <authorList>
            <person name="Mott G.A."/>
            <person name="Thakur S."/>
            <person name="Wang P.W."/>
            <person name="Desveaux D."/>
            <person name="Guttman D.S."/>
        </authorList>
    </citation>
    <scope>NUCLEOTIDE SEQUENCE [LARGE SCALE GENOMIC DNA]</scope>
    <source>
        <strain evidence="1 2">107</strain>
    </source>
</reference>